<feature type="transmembrane region" description="Helical" evidence="6">
    <location>
        <begin position="118"/>
        <end position="139"/>
    </location>
</feature>
<dbReference type="OrthoDB" id="3936451at2759"/>
<evidence type="ECO:0000256" key="2">
    <source>
        <dbReference type="ARBA" id="ARBA00022692"/>
    </source>
</evidence>
<organism evidence="8 9">
    <name type="scientific">Mollisia scopiformis</name>
    <name type="common">Conifer needle endophyte fungus</name>
    <name type="synonym">Phialocephala scopiformis</name>
    <dbReference type="NCBI Taxonomy" id="149040"/>
    <lineage>
        <taxon>Eukaryota</taxon>
        <taxon>Fungi</taxon>
        <taxon>Dikarya</taxon>
        <taxon>Ascomycota</taxon>
        <taxon>Pezizomycotina</taxon>
        <taxon>Leotiomycetes</taxon>
        <taxon>Helotiales</taxon>
        <taxon>Mollisiaceae</taxon>
        <taxon>Mollisia</taxon>
    </lineage>
</organism>
<feature type="domain" description="Rhodopsin" evidence="7">
    <location>
        <begin position="53"/>
        <end position="211"/>
    </location>
</feature>
<sequence length="213" mass="23958">MSVLFCCFSFNRLCITYYSHPSFRSHLMATSRAPEVDVVAALFLTLTWVTTALRCYVRGFMAKSFGIEDWFAILAQLLFTLTAIFVLEGISHSLGKHLIDISLQNLAPAMMYWFSTELAYTMTTGVLKLSIAFFLLRIATKKSHRIILYSIICLVALLTIAYFLFLVFQCKPVSYFWEQFGGETGICLAPAIVGDMTYTHSGVNAFCDVILAL</sequence>
<feature type="transmembrane region" description="Helical" evidence="6">
    <location>
        <begin position="38"/>
        <end position="57"/>
    </location>
</feature>
<feature type="transmembrane region" description="Helical" evidence="6">
    <location>
        <begin position="146"/>
        <end position="168"/>
    </location>
</feature>
<comment type="subcellular location">
    <subcellularLocation>
        <location evidence="1">Membrane</location>
        <topology evidence="1">Multi-pass membrane protein</topology>
    </subcellularLocation>
</comment>
<dbReference type="InParanoid" id="A0A132BDL5"/>
<comment type="similarity">
    <text evidence="5">Belongs to the SAT4 family.</text>
</comment>
<gene>
    <name evidence="8" type="ORF">LY89DRAFT_276909</name>
</gene>
<dbReference type="AlphaFoldDB" id="A0A132BDL5"/>
<keyword evidence="2 6" id="KW-0812">Transmembrane</keyword>
<keyword evidence="3 6" id="KW-1133">Transmembrane helix</keyword>
<evidence type="ECO:0000313" key="9">
    <source>
        <dbReference type="Proteomes" id="UP000070700"/>
    </source>
</evidence>
<dbReference type="InterPro" id="IPR049326">
    <property type="entry name" value="Rhodopsin_dom_fungi"/>
</dbReference>
<keyword evidence="9" id="KW-1185">Reference proteome</keyword>
<evidence type="ECO:0000256" key="4">
    <source>
        <dbReference type="ARBA" id="ARBA00023136"/>
    </source>
</evidence>
<dbReference type="EMBL" id="KQ947431">
    <property type="protein sequence ID" value="KUJ09767.1"/>
    <property type="molecule type" value="Genomic_DNA"/>
</dbReference>
<dbReference type="GO" id="GO:0016020">
    <property type="term" value="C:membrane"/>
    <property type="evidence" value="ECO:0007669"/>
    <property type="project" value="UniProtKB-SubCell"/>
</dbReference>
<evidence type="ECO:0000256" key="5">
    <source>
        <dbReference type="ARBA" id="ARBA00038359"/>
    </source>
</evidence>
<feature type="transmembrane region" description="Helical" evidence="6">
    <location>
        <begin position="69"/>
        <end position="87"/>
    </location>
</feature>
<dbReference type="Proteomes" id="UP000070700">
    <property type="component" value="Unassembled WGS sequence"/>
</dbReference>
<dbReference type="Pfam" id="PF20684">
    <property type="entry name" value="Fung_rhodopsin"/>
    <property type="match status" value="1"/>
</dbReference>
<evidence type="ECO:0000313" key="8">
    <source>
        <dbReference type="EMBL" id="KUJ09767.1"/>
    </source>
</evidence>
<reference evidence="8 9" key="1">
    <citation type="submission" date="2015-10" db="EMBL/GenBank/DDBJ databases">
        <title>Full genome of DAOMC 229536 Phialocephala scopiformis, a fungal endophyte of spruce producing the potent anti-insectan compound rugulosin.</title>
        <authorList>
            <consortium name="DOE Joint Genome Institute"/>
            <person name="Walker A.K."/>
            <person name="Frasz S.L."/>
            <person name="Seifert K.A."/>
            <person name="Miller J.D."/>
            <person name="Mondo S.J."/>
            <person name="Labutti K."/>
            <person name="Lipzen A."/>
            <person name="Dockter R."/>
            <person name="Kennedy M."/>
            <person name="Grigoriev I.V."/>
            <person name="Spatafora J.W."/>
        </authorList>
    </citation>
    <scope>NUCLEOTIDE SEQUENCE [LARGE SCALE GENOMIC DNA]</scope>
    <source>
        <strain evidence="8 9">CBS 120377</strain>
    </source>
</reference>
<name>A0A132BDL5_MOLSC</name>
<proteinExistence type="inferred from homology"/>
<dbReference type="KEGG" id="psco:LY89DRAFT_276909"/>
<accession>A0A132BDL5</accession>
<evidence type="ECO:0000256" key="1">
    <source>
        <dbReference type="ARBA" id="ARBA00004141"/>
    </source>
</evidence>
<dbReference type="PANTHER" id="PTHR33048">
    <property type="entry name" value="PTH11-LIKE INTEGRAL MEMBRANE PROTEIN (AFU_ORTHOLOGUE AFUA_5G11245)"/>
    <property type="match status" value="1"/>
</dbReference>
<dbReference type="GeneID" id="28816148"/>
<keyword evidence="4 6" id="KW-0472">Membrane</keyword>
<protein>
    <recommendedName>
        <fullName evidence="7">Rhodopsin domain-containing protein</fullName>
    </recommendedName>
</protein>
<dbReference type="RefSeq" id="XP_018064122.1">
    <property type="nucleotide sequence ID" value="XM_018206422.1"/>
</dbReference>
<dbReference type="InterPro" id="IPR052337">
    <property type="entry name" value="SAT4-like"/>
</dbReference>
<evidence type="ECO:0000256" key="6">
    <source>
        <dbReference type="SAM" id="Phobius"/>
    </source>
</evidence>
<dbReference type="PANTHER" id="PTHR33048:SF96">
    <property type="entry name" value="INTEGRAL MEMBRANE PROTEIN"/>
    <property type="match status" value="1"/>
</dbReference>
<evidence type="ECO:0000259" key="7">
    <source>
        <dbReference type="Pfam" id="PF20684"/>
    </source>
</evidence>
<evidence type="ECO:0000256" key="3">
    <source>
        <dbReference type="ARBA" id="ARBA00022989"/>
    </source>
</evidence>